<dbReference type="PIRSF" id="PIRSF004848">
    <property type="entry name" value="YBL036c_PLPDEIII"/>
    <property type="match status" value="1"/>
</dbReference>
<evidence type="ECO:0000256" key="4">
    <source>
        <dbReference type="RuleBase" id="RU004514"/>
    </source>
</evidence>
<proteinExistence type="inferred from homology"/>
<name>W5IGN0_SCAIO</name>
<dbReference type="CDD" id="cd00635">
    <property type="entry name" value="PLPDE_III_YBL036c_like"/>
    <property type="match status" value="1"/>
</dbReference>
<organism evidence="6 7">
    <name type="scientific">Scardovia inopinata F0304</name>
    <dbReference type="NCBI Taxonomy" id="641146"/>
    <lineage>
        <taxon>Bacteria</taxon>
        <taxon>Bacillati</taxon>
        <taxon>Actinomycetota</taxon>
        <taxon>Actinomycetes</taxon>
        <taxon>Bifidobacteriales</taxon>
        <taxon>Bifidobacteriaceae</taxon>
        <taxon>Scardovia</taxon>
    </lineage>
</organism>
<dbReference type="HOGENOM" id="CLU_059988_1_0_11"/>
<evidence type="ECO:0000256" key="3">
    <source>
        <dbReference type="PIRSR" id="PIRSR004848-1"/>
    </source>
</evidence>
<comment type="cofactor">
    <cofactor evidence="3">
        <name>pyridoxal 5'-phosphate</name>
        <dbReference type="ChEBI" id="CHEBI:597326"/>
    </cofactor>
</comment>
<keyword evidence="7" id="KW-1185">Reference proteome</keyword>
<sequence length="259" mass="27646">MVGTMTAYLEHKDLTRRDISSKRADQIAENVHRCLDSLAQAADQAGRRPSDVQLLAATKTRDVGEIMAAVTAGITLIGENRPQEVVLKGGAIRAESTSPLGFHLIGQLQSNKINKILPYVDTIESVDSASLARKISDRALAAGKTARIFLEVNVSGEESKSGCQPQQVGQLADQIASLPALTLAGLMTVGPHVTDESAIRHAYSDLRQLRDGLLEQNDPAWASCTDLSMGMSQDYPLAVAEGATIVRLGTAIFGPRAFV</sequence>
<dbReference type="InterPro" id="IPR001608">
    <property type="entry name" value="Ala_racemase_N"/>
</dbReference>
<dbReference type="EMBL" id="ADCX01000007">
    <property type="protein sequence ID" value="EFG26018.1"/>
    <property type="molecule type" value="Genomic_DNA"/>
</dbReference>
<dbReference type="PANTHER" id="PTHR10146:SF14">
    <property type="entry name" value="PYRIDOXAL PHOSPHATE HOMEOSTASIS PROTEIN"/>
    <property type="match status" value="1"/>
</dbReference>
<evidence type="ECO:0000256" key="2">
    <source>
        <dbReference type="HAMAP-Rule" id="MF_02087"/>
    </source>
</evidence>
<dbReference type="eggNOG" id="COG0325">
    <property type="taxonomic scope" value="Bacteria"/>
</dbReference>
<feature type="modified residue" description="N6-(pyridoxal phosphate)lysine" evidence="2 3">
    <location>
        <position position="59"/>
    </location>
</feature>
<evidence type="ECO:0000256" key="1">
    <source>
        <dbReference type="ARBA" id="ARBA00022898"/>
    </source>
</evidence>
<evidence type="ECO:0000313" key="6">
    <source>
        <dbReference type="EMBL" id="EFG26018.1"/>
    </source>
</evidence>
<dbReference type="HAMAP" id="MF_02087">
    <property type="entry name" value="PLP_homeostasis"/>
    <property type="match status" value="1"/>
</dbReference>
<protein>
    <recommendedName>
        <fullName evidence="2">Pyridoxal phosphate homeostasis protein</fullName>
        <shortName evidence="2">PLP homeostasis protein</shortName>
    </recommendedName>
</protein>
<dbReference type="AlphaFoldDB" id="W5IGN0"/>
<dbReference type="InterPro" id="IPR029066">
    <property type="entry name" value="PLP-binding_barrel"/>
</dbReference>
<evidence type="ECO:0000259" key="5">
    <source>
        <dbReference type="Pfam" id="PF01168"/>
    </source>
</evidence>
<dbReference type="Proteomes" id="UP000005777">
    <property type="component" value="Unassembled WGS sequence"/>
</dbReference>
<dbReference type="Gene3D" id="3.20.20.10">
    <property type="entry name" value="Alanine racemase"/>
    <property type="match status" value="1"/>
</dbReference>
<reference evidence="6 7" key="1">
    <citation type="submission" date="2012-01" db="EMBL/GenBank/DDBJ databases">
        <title>The Genome Sequence of Scardovia inopinata F0304.</title>
        <authorList>
            <consortium name="The Broad Institute Genome Sequencing Platform"/>
            <person name="Ward D."/>
            <person name="Earl A."/>
            <person name="Feldgarden M."/>
            <person name="Gevers D."/>
            <person name="Young S."/>
            <person name="Zeng Q."/>
            <person name="Koehrsen M."/>
            <person name="Alvarado L."/>
            <person name="Berlin A.M."/>
            <person name="Borenstein D."/>
            <person name="Chapman S.B."/>
            <person name="Chen Z."/>
            <person name="Engels R."/>
            <person name="Freedman E."/>
            <person name="Gellesch M."/>
            <person name="Goldberg J."/>
            <person name="Griggs A."/>
            <person name="Gujja S."/>
            <person name="Heilman E.R."/>
            <person name="Heiman D.I."/>
            <person name="Hepburn T.A."/>
            <person name="Howarth C."/>
            <person name="Jen D."/>
            <person name="Larson L."/>
            <person name="Mehta T."/>
            <person name="Park D."/>
            <person name="Pearson M."/>
            <person name="Richards J."/>
            <person name="Roberts A."/>
            <person name="Saif S."/>
            <person name="Shea T.D."/>
            <person name="Shenoy N."/>
            <person name="Sisk P."/>
            <person name="Stolte C."/>
            <person name="Sykes S.N."/>
            <person name="Walk T."/>
            <person name="White J."/>
            <person name="Yandava C."/>
            <person name="Izard J."/>
            <person name="Baranova O.V."/>
            <person name="Blanton J.M."/>
            <person name="Tanner A.C."/>
            <person name="Dewhirst F."/>
            <person name="Haas B."/>
            <person name="Nusbaum C."/>
            <person name="Birren B."/>
        </authorList>
    </citation>
    <scope>NUCLEOTIDE SEQUENCE [LARGE SCALE GENOMIC DNA]</scope>
    <source>
        <strain evidence="6 7">F0304</strain>
    </source>
</reference>
<dbReference type="Pfam" id="PF01168">
    <property type="entry name" value="Ala_racemase_N"/>
    <property type="match status" value="1"/>
</dbReference>
<dbReference type="SUPFAM" id="SSF51419">
    <property type="entry name" value="PLP-binding barrel"/>
    <property type="match status" value="1"/>
</dbReference>
<feature type="domain" description="Alanine racemase N-terminal" evidence="5">
    <location>
        <begin position="38"/>
        <end position="255"/>
    </location>
</feature>
<dbReference type="PANTHER" id="PTHR10146">
    <property type="entry name" value="PROLINE SYNTHETASE CO-TRANSCRIBED BACTERIAL HOMOLOG PROTEIN"/>
    <property type="match status" value="1"/>
</dbReference>
<comment type="similarity">
    <text evidence="2 4">Belongs to the pyridoxal phosphate-binding protein YggS/PROSC family.</text>
</comment>
<comment type="function">
    <text evidence="2">Pyridoxal 5'-phosphate (PLP)-binding protein, which is involved in PLP homeostasis.</text>
</comment>
<evidence type="ECO:0000313" key="7">
    <source>
        <dbReference type="Proteomes" id="UP000005777"/>
    </source>
</evidence>
<gene>
    <name evidence="6" type="ORF">HMPREF9020_01089</name>
</gene>
<dbReference type="InterPro" id="IPR011078">
    <property type="entry name" value="PyrdxlP_homeostasis"/>
</dbReference>
<dbReference type="GO" id="GO:0030170">
    <property type="term" value="F:pyridoxal phosphate binding"/>
    <property type="evidence" value="ECO:0007669"/>
    <property type="project" value="UniProtKB-UniRule"/>
</dbReference>
<keyword evidence="1 2" id="KW-0663">Pyridoxal phosphate</keyword>
<dbReference type="NCBIfam" id="TIGR00044">
    <property type="entry name" value="YggS family pyridoxal phosphate-dependent enzyme"/>
    <property type="match status" value="1"/>
</dbReference>
<comment type="caution">
    <text evidence="6">The sequence shown here is derived from an EMBL/GenBank/DDBJ whole genome shotgun (WGS) entry which is preliminary data.</text>
</comment>
<accession>W5IGN0</accession>